<dbReference type="Pfam" id="PF00989">
    <property type="entry name" value="PAS"/>
    <property type="match status" value="1"/>
</dbReference>
<comment type="caution">
    <text evidence="4">The sequence shown here is derived from an EMBL/GenBank/DDBJ whole genome shotgun (WGS) entry which is preliminary data.</text>
</comment>
<dbReference type="GO" id="GO:0035556">
    <property type="term" value="P:intracellular signal transduction"/>
    <property type="evidence" value="ECO:0007669"/>
    <property type="project" value="InterPro"/>
</dbReference>
<dbReference type="InterPro" id="IPR050697">
    <property type="entry name" value="Adenylyl/Guanylyl_Cyclase_3/4"/>
</dbReference>
<dbReference type="InterPro" id="IPR029787">
    <property type="entry name" value="Nucleotide_cyclase"/>
</dbReference>
<evidence type="ECO:0000259" key="3">
    <source>
        <dbReference type="PROSITE" id="PS50125"/>
    </source>
</evidence>
<dbReference type="SUPFAM" id="SSF55073">
    <property type="entry name" value="Nucleotide cyclase"/>
    <property type="match status" value="1"/>
</dbReference>
<feature type="domain" description="PAS" evidence="2">
    <location>
        <begin position="14"/>
        <end position="80"/>
    </location>
</feature>
<dbReference type="SMART" id="SM00091">
    <property type="entry name" value="PAS"/>
    <property type="match status" value="1"/>
</dbReference>
<dbReference type="InterPro" id="IPR035965">
    <property type="entry name" value="PAS-like_dom_sf"/>
</dbReference>
<organism evidence="4 5">
    <name type="scientific">Amorphus orientalis</name>
    <dbReference type="NCBI Taxonomy" id="649198"/>
    <lineage>
        <taxon>Bacteria</taxon>
        <taxon>Pseudomonadati</taxon>
        <taxon>Pseudomonadota</taxon>
        <taxon>Alphaproteobacteria</taxon>
        <taxon>Hyphomicrobiales</taxon>
        <taxon>Amorphaceae</taxon>
        <taxon>Amorphus</taxon>
    </lineage>
</organism>
<dbReference type="CDD" id="cd07302">
    <property type="entry name" value="CHD"/>
    <property type="match status" value="1"/>
</dbReference>
<dbReference type="Gene3D" id="3.30.450.20">
    <property type="entry name" value="PAS domain"/>
    <property type="match status" value="1"/>
</dbReference>
<proteinExistence type="predicted"/>
<keyword evidence="4" id="KW-0456">Lyase</keyword>
<gene>
    <name evidence="4" type="ORF">J2S73_004033</name>
</gene>
<dbReference type="PROSITE" id="PS50005">
    <property type="entry name" value="TPR"/>
    <property type="match status" value="1"/>
</dbReference>
<dbReference type="PANTHER" id="PTHR43081">
    <property type="entry name" value="ADENYLATE CYCLASE, TERMINAL-DIFFERENTIATION SPECIFIC-RELATED"/>
    <property type="match status" value="1"/>
</dbReference>
<feature type="domain" description="Guanylate cyclase" evidence="3">
    <location>
        <begin position="169"/>
        <end position="305"/>
    </location>
</feature>
<dbReference type="Gene3D" id="3.30.70.1230">
    <property type="entry name" value="Nucleotide cyclase"/>
    <property type="match status" value="1"/>
</dbReference>
<dbReference type="SMART" id="SM00044">
    <property type="entry name" value="CYCc"/>
    <property type="match status" value="1"/>
</dbReference>
<feature type="repeat" description="TPR" evidence="1">
    <location>
        <begin position="365"/>
        <end position="398"/>
    </location>
</feature>
<sequence>MSFDTQRREALVSERILESMRDGVVTIDLTGRILTFNAAAGRILGKDPETVVGRSFGEVFLTEESFDDFNEVVFRAVYDAETTHSIEIALAVDGRMVNLFVSSSFLVAEDVAGEEERLGVVVVFSDITEERKRRKIKRLFGAYVDPRIVERILTQGELDGTSSRREDMTISFVDMRDFTGWTERLEPDALIDLLNRFLAAMTKPIGAAGGITDKYIGDAVMACWGPPFTDAETQAIDACTAALGQYEALEGLRLELADAGFADARRMDAVIGVATGQVIAGDVGPDASRNYTVIGHAVNLAARLQEAAKRLGHPIIVSEATAQRVGDQLVFRELDRIVPRGSAHAESVFALLGRPGEVSDTAREIAGHHEAGLAAMRARDWDRASDCFAECLKLDPADWSAKVMAGRLKHYSETPPPEDWDGVWIAPGLEPSKVAGPK</sequence>
<evidence type="ECO:0000313" key="4">
    <source>
        <dbReference type="EMBL" id="MDQ0317549.1"/>
    </source>
</evidence>
<dbReference type="Proteomes" id="UP001229244">
    <property type="component" value="Unassembled WGS sequence"/>
</dbReference>
<evidence type="ECO:0000256" key="1">
    <source>
        <dbReference type="PROSITE-ProRule" id="PRU00339"/>
    </source>
</evidence>
<dbReference type="InterPro" id="IPR000014">
    <property type="entry name" value="PAS"/>
</dbReference>
<dbReference type="GO" id="GO:0004016">
    <property type="term" value="F:adenylate cyclase activity"/>
    <property type="evidence" value="ECO:0007669"/>
    <property type="project" value="UniProtKB-EC"/>
</dbReference>
<name>A0AAE4AW97_9HYPH</name>
<dbReference type="GO" id="GO:0006171">
    <property type="term" value="P:cAMP biosynthetic process"/>
    <property type="evidence" value="ECO:0007669"/>
    <property type="project" value="TreeGrafter"/>
</dbReference>
<reference evidence="4" key="1">
    <citation type="submission" date="2023-07" db="EMBL/GenBank/DDBJ databases">
        <title>Genomic Encyclopedia of Type Strains, Phase IV (KMG-IV): sequencing the most valuable type-strain genomes for metagenomic binning, comparative biology and taxonomic classification.</title>
        <authorList>
            <person name="Goeker M."/>
        </authorList>
    </citation>
    <scope>NUCLEOTIDE SEQUENCE</scope>
    <source>
        <strain evidence="4">DSM 21202</strain>
    </source>
</reference>
<dbReference type="SUPFAM" id="SSF55785">
    <property type="entry name" value="PYP-like sensor domain (PAS domain)"/>
    <property type="match status" value="1"/>
</dbReference>
<evidence type="ECO:0000259" key="2">
    <source>
        <dbReference type="PROSITE" id="PS50112"/>
    </source>
</evidence>
<protein>
    <submittedName>
        <fullName evidence="4">Adenylate cyclase</fullName>
        <ecNumber evidence="4">4.6.1.1</ecNumber>
    </submittedName>
</protein>
<dbReference type="InterPro" id="IPR019734">
    <property type="entry name" value="TPR_rpt"/>
</dbReference>
<dbReference type="EMBL" id="JAUSUL010000005">
    <property type="protein sequence ID" value="MDQ0317549.1"/>
    <property type="molecule type" value="Genomic_DNA"/>
</dbReference>
<keyword evidence="1" id="KW-0802">TPR repeat</keyword>
<dbReference type="NCBIfam" id="TIGR00229">
    <property type="entry name" value="sensory_box"/>
    <property type="match status" value="1"/>
</dbReference>
<dbReference type="EC" id="4.6.1.1" evidence="4"/>
<dbReference type="AlphaFoldDB" id="A0AAE4AW97"/>
<dbReference type="PROSITE" id="PS50112">
    <property type="entry name" value="PAS"/>
    <property type="match status" value="1"/>
</dbReference>
<evidence type="ECO:0000313" key="5">
    <source>
        <dbReference type="Proteomes" id="UP001229244"/>
    </source>
</evidence>
<dbReference type="PROSITE" id="PS50125">
    <property type="entry name" value="GUANYLATE_CYCLASE_2"/>
    <property type="match status" value="1"/>
</dbReference>
<dbReference type="Pfam" id="PF00211">
    <property type="entry name" value="Guanylate_cyc"/>
    <property type="match status" value="1"/>
</dbReference>
<dbReference type="RefSeq" id="WP_306887468.1">
    <property type="nucleotide sequence ID" value="NZ_JAUSUL010000005.1"/>
</dbReference>
<keyword evidence="5" id="KW-1185">Reference proteome</keyword>
<dbReference type="PANTHER" id="PTHR43081:SF1">
    <property type="entry name" value="ADENYLATE CYCLASE, TERMINAL-DIFFERENTIATION SPECIFIC"/>
    <property type="match status" value="1"/>
</dbReference>
<dbReference type="InterPro" id="IPR013767">
    <property type="entry name" value="PAS_fold"/>
</dbReference>
<dbReference type="CDD" id="cd00130">
    <property type="entry name" value="PAS"/>
    <property type="match status" value="1"/>
</dbReference>
<dbReference type="GO" id="GO:0006355">
    <property type="term" value="P:regulation of DNA-templated transcription"/>
    <property type="evidence" value="ECO:0007669"/>
    <property type="project" value="InterPro"/>
</dbReference>
<dbReference type="InterPro" id="IPR001054">
    <property type="entry name" value="A/G_cyclase"/>
</dbReference>
<accession>A0AAE4AW97</accession>